<keyword evidence="2" id="KW-1185">Reference proteome</keyword>
<protein>
    <submittedName>
        <fullName evidence="1">Uncharacterized protein</fullName>
    </submittedName>
</protein>
<evidence type="ECO:0000313" key="2">
    <source>
        <dbReference type="Proteomes" id="UP000027135"/>
    </source>
</evidence>
<organism evidence="1 2">
    <name type="scientific">Zootermopsis nevadensis</name>
    <name type="common">Dampwood termite</name>
    <dbReference type="NCBI Taxonomy" id="136037"/>
    <lineage>
        <taxon>Eukaryota</taxon>
        <taxon>Metazoa</taxon>
        <taxon>Ecdysozoa</taxon>
        <taxon>Arthropoda</taxon>
        <taxon>Hexapoda</taxon>
        <taxon>Insecta</taxon>
        <taxon>Pterygota</taxon>
        <taxon>Neoptera</taxon>
        <taxon>Polyneoptera</taxon>
        <taxon>Dictyoptera</taxon>
        <taxon>Blattodea</taxon>
        <taxon>Blattoidea</taxon>
        <taxon>Termitoidae</taxon>
        <taxon>Termopsidae</taxon>
        <taxon>Zootermopsis</taxon>
    </lineage>
</organism>
<name>A0A067RPW2_ZOONE</name>
<reference evidence="1 2" key="1">
    <citation type="journal article" date="2014" name="Nat. Commun.">
        <title>Molecular traces of alternative social organization in a termite genome.</title>
        <authorList>
            <person name="Terrapon N."/>
            <person name="Li C."/>
            <person name="Robertson H.M."/>
            <person name="Ji L."/>
            <person name="Meng X."/>
            <person name="Booth W."/>
            <person name="Chen Z."/>
            <person name="Childers C.P."/>
            <person name="Glastad K.M."/>
            <person name="Gokhale K."/>
            <person name="Gowin J."/>
            <person name="Gronenberg W."/>
            <person name="Hermansen R.A."/>
            <person name="Hu H."/>
            <person name="Hunt B.G."/>
            <person name="Huylmans A.K."/>
            <person name="Khalil S.M."/>
            <person name="Mitchell R.D."/>
            <person name="Munoz-Torres M.C."/>
            <person name="Mustard J.A."/>
            <person name="Pan H."/>
            <person name="Reese J.T."/>
            <person name="Scharf M.E."/>
            <person name="Sun F."/>
            <person name="Vogel H."/>
            <person name="Xiao J."/>
            <person name="Yang W."/>
            <person name="Yang Z."/>
            <person name="Yang Z."/>
            <person name="Zhou J."/>
            <person name="Zhu J."/>
            <person name="Brent C.S."/>
            <person name="Elsik C.G."/>
            <person name="Goodisman M.A."/>
            <person name="Liberles D.A."/>
            <person name="Roe R.M."/>
            <person name="Vargo E.L."/>
            <person name="Vilcinskas A."/>
            <person name="Wang J."/>
            <person name="Bornberg-Bauer E."/>
            <person name="Korb J."/>
            <person name="Zhang G."/>
            <person name="Liebig J."/>
        </authorList>
    </citation>
    <scope>NUCLEOTIDE SEQUENCE [LARGE SCALE GENOMIC DNA]</scope>
    <source>
        <tissue evidence="1">Whole organism</tissue>
    </source>
</reference>
<accession>A0A067RPW2</accession>
<proteinExistence type="predicted"/>
<dbReference type="EMBL" id="KK852540">
    <property type="protein sequence ID" value="KDR21769.1"/>
    <property type="molecule type" value="Genomic_DNA"/>
</dbReference>
<dbReference type="InParanoid" id="A0A067RPW2"/>
<dbReference type="AlphaFoldDB" id="A0A067RPW2"/>
<gene>
    <name evidence="1" type="ORF">L798_03386</name>
</gene>
<dbReference type="Proteomes" id="UP000027135">
    <property type="component" value="Unassembled WGS sequence"/>
</dbReference>
<evidence type="ECO:0000313" key="1">
    <source>
        <dbReference type="EMBL" id="KDR21769.1"/>
    </source>
</evidence>
<sequence>MLYRLRHRQPVFRPRYLPFLEKCRLSRDAYPLLPFGCYNLCLKQFHTSFVGQEPSLRNVLTPKGT</sequence>